<dbReference type="GO" id="GO:0009617">
    <property type="term" value="P:response to bacterium"/>
    <property type="evidence" value="ECO:0000318"/>
    <property type="project" value="GO_Central"/>
</dbReference>
<dbReference type="CDD" id="cd00099">
    <property type="entry name" value="IgV"/>
    <property type="match status" value="2"/>
</dbReference>
<proteinExistence type="predicted"/>
<evidence type="ECO:0000256" key="2">
    <source>
        <dbReference type="ARBA" id="ARBA00022475"/>
    </source>
</evidence>
<keyword evidence="2" id="KW-1003">Cell membrane</keyword>
<dbReference type="SMART" id="SM00409">
    <property type="entry name" value="IG"/>
    <property type="match status" value="2"/>
</dbReference>
<evidence type="ECO:0000313" key="10">
    <source>
        <dbReference type="Proteomes" id="UP000018468"/>
    </source>
</evidence>
<reference evidence="9" key="2">
    <citation type="submission" date="2025-08" db="UniProtKB">
        <authorList>
            <consortium name="Ensembl"/>
        </authorList>
    </citation>
    <scope>IDENTIFICATION</scope>
</reference>
<feature type="domain" description="Ig-like" evidence="8">
    <location>
        <begin position="1"/>
        <end position="94"/>
    </location>
</feature>
<dbReference type="InterPro" id="IPR007110">
    <property type="entry name" value="Ig-like_dom"/>
</dbReference>
<dbReference type="InterPro" id="IPR052051">
    <property type="entry name" value="TCR_complex_component"/>
</dbReference>
<keyword evidence="5" id="KW-0472">Membrane</keyword>
<keyword evidence="3" id="KW-0732">Signal</keyword>
<evidence type="ECO:0000256" key="5">
    <source>
        <dbReference type="ARBA" id="ARBA00023136"/>
    </source>
</evidence>
<dbReference type="InterPro" id="IPR003599">
    <property type="entry name" value="Ig_sub"/>
</dbReference>
<organism evidence="9 10">
    <name type="scientific">Lepisosteus oculatus</name>
    <name type="common">Spotted gar</name>
    <dbReference type="NCBI Taxonomy" id="7918"/>
    <lineage>
        <taxon>Eukaryota</taxon>
        <taxon>Metazoa</taxon>
        <taxon>Chordata</taxon>
        <taxon>Craniata</taxon>
        <taxon>Vertebrata</taxon>
        <taxon>Euteleostomi</taxon>
        <taxon>Actinopterygii</taxon>
        <taxon>Neopterygii</taxon>
        <taxon>Holostei</taxon>
        <taxon>Semionotiformes</taxon>
        <taxon>Lepisosteidae</taxon>
        <taxon>Lepisosteus</taxon>
    </lineage>
</organism>
<keyword evidence="10" id="KW-1185">Reference proteome</keyword>
<dbReference type="Proteomes" id="UP000018468">
    <property type="component" value="Linkage group LG24"/>
</dbReference>
<dbReference type="OMA" id="CESEYEG"/>
<dbReference type="PROSITE" id="PS50835">
    <property type="entry name" value="IG_LIKE"/>
    <property type="match status" value="2"/>
</dbReference>
<dbReference type="InterPro" id="IPR013783">
    <property type="entry name" value="Ig-like_fold"/>
</dbReference>
<dbReference type="Bgee" id="ENSLOCG00000006220">
    <property type="expression patterns" value="Expressed in bone element and 6 other cell types or tissues"/>
</dbReference>
<dbReference type="InParanoid" id="W5MGJ9"/>
<comment type="subcellular location">
    <subcellularLocation>
        <location evidence="1">Cell membrane</location>
    </subcellularLocation>
</comment>
<dbReference type="Ensembl" id="ENSLOCT00000007516.1">
    <property type="protein sequence ID" value="ENSLOCP00000007508.1"/>
    <property type="gene ID" value="ENSLOCG00000006220.1"/>
</dbReference>
<evidence type="ECO:0000256" key="7">
    <source>
        <dbReference type="ARBA" id="ARBA00023180"/>
    </source>
</evidence>
<keyword evidence="4" id="KW-0391">Immunity</keyword>
<keyword evidence="7" id="KW-0325">Glycoprotein</keyword>
<evidence type="ECO:0000256" key="6">
    <source>
        <dbReference type="ARBA" id="ARBA00023157"/>
    </source>
</evidence>
<dbReference type="HOGENOM" id="CLU_077975_1_1_1"/>
<dbReference type="GeneTree" id="ENSGT00830000128446"/>
<dbReference type="InterPro" id="IPR013106">
    <property type="entry name" value="Ig_V-set"/>
</dbReference>
<dbReference type="SMART" id="SM00406">
    <property type="entry name" value="IGv"/>
    <property type="match status" value="2"/>
</dbReference>
<dbReference type="GO" id="GO:0002376">
    <property type="term" value="P:immune system process"/>
    <property type="evidence" value="ECO:0007669"/>
    <property type="project" value="UniProtKB-KW"/>
</dbReference>
<dbReference type="SUPFAM" id="SSF48726">
    <property type="entry name" value="Immunoglobulin"/>
    <property type="match status" value="2"/>
</dbReference>
<dbReference type="STRING" id="7918.ENSLOCP00000007508"/>
<feature type="domain" description="Ig-like" evidence="8">
    <location>
        <begin position="115"/>
        <end position="209"/>
    </location>
</feature>
<dbReference type="AlphaFoldDB" id="W5MGJ9"/>
<evidence type="ECO:0000256" key="1">
    <source>
        <dbReference type="ARBA" id="ARBA00004236"/>
    </source>
</evidence>
<evidence type="ECO:0000313" key="9">
    <source>
        <dbReference type="Ensembl" id="ENSLOCP00000007508.1"/>
    </source>
</evidence>
<evidence type="ECO:0000259" key="8">
    <source>
        <dbReference type="PROSITE" id="PS50835"/>
    </source>
</evidence>
<dbReference type="PANTHER" id="PTHR19433">
    <property type="entry name" value="T-CELL RECEPTOR ALPHA CHAIN V REGION-RELATED"/>
    <property type="match status" value="1"/>
</dbReference>
<dbReference type="PANTHER" id="PTHR19433:SF137">
    <property type="entry name" value="IG-LIKE DOMAIN-CONTAINING PROTEIN"/>
    <property type="match status" value="1"/>
</dbReference>
<dbReference type="InterPro" id="IPR036179">
    <property type="entry name" value="Ig-like_dom_sf"/>
</dbReference>
<name>W5MGJ9_LEPOC</name>
<dbReference type="Gene3D" id="2.60.40.10">
    <property type="entry name" value="Immunoglobulins"/>
    <property type="match status" value="2"/>
</dbReference>
<evidence type="ECO:0000256" key="3">
    <source>
        <dbReference type="ARBA" id="ARBA00022729"/>
    </source>
</evidence>
<evidence type="ECO:0000256" key="4">
    <source>
        <dbReference type="ARBA" id="ARBA00022859"/>
    </source>
</evidence>
<sequence length="209" mass="22996">GSVSLQCSFSTSSSGYGLYWYRQYPHTPLQFILFKEGGTWSGEHTEDFAKDRFSSAVDGSSTTLTITKLSLNDSAVYFCALRAAQCRKMENTLNVYLKNDSCQGGCGNVPARGCPSLIRQTEVFSEEGESVTLSCGYSTDKSAAILYWFRQKPHSGLEYIQYIGARGNRGANHAAYFARVRFGSSADTDSTTLRISDLSLDDTAVYYCA</sequence>
<dbReference type="GO" id="GO:0005886">
    <property type="term" value="C:plasma membrane"/>
    <property type="evidence" value="ECO:0007669"/>
    <property type="project" value="UniProtKB-SubCell"/>
</dbReference>
<keyword evidence="6" id="KW-1015">Disulfide bond</keyword>
<dbReference type="Pfam" id="PF07686">
    <property type="entry name" value="V-set"/>
    <property type="match status" value="2"/>
</dbReference>
<reference evidence="9" key="3">
    <citation type="submission" date="2025-09" db="UniProtKB">
        <authorList>
            <consortium name="Ensembl"/>
        </authorList>
    </citation>
    <scope>IDENTIFICATION</scope>
</reference>
<dbReference type="eggNOG" id="ENOG502S6PI">
    <property type="taxonomic scope" value="Eukaryota"/>
</dbReference>
<accession>W5MGJ9</accession>
<reference evidence="10" key="1">
    <citation type="submission" date="2011-12" db="EMBL/GenBank/DDBJ databases">
        <title>The Draft Genome of Lepisosteus oculatus.</title>
        <authorList>
            <consortium name="The Broad Institute Genome Assembly &amp; Analysis Group"/>
            <consortium name="Computational R&amp;D Group"/>
            <consortium name="and Sequencing Platform"/>
            <person name="Di Palma F."/>
            <person name="Alfoldi J."/>
            <person name="Johnson J."/>
            <person name="Berlin A."/>
            <person name="Gnerre S."/>
            <person name="Jaffe D."/>
            <person name="MacCallum I."/>
            <person name="Young S."/>
            <person name="Walker B.J."/>
            <person name="Lander E.S."/>
            <person name="Lindblad-Toh K."/>
        </authorList>
    </citation>
    <scope>NUCLEOTIDE SEQUENCE [LARGE SCALE GENOMIC DNA]</scope>
</reference>
<protein>
    <recommendedName>
        <fullName evidence="8">Ig-like domain-containing protein</fullName>
    </recommendedName>
</protein>
<dbReference type="EMBL" id="AHAT01019614">
    <property type="status" value="NOT_ANNOTATED_CDS"/>
    <property type="molecule type" value="Genomic_DNA"/>
</dbReference>